<dbReference type="EMBL" id="DXET01000252">
    <property type="protein sequence ID" value="HIX82540.1"/>
    <property type="molecule type" value="Genomic_DNA"/>
</dbReference>
<dbReference type="Gene3D" id="3.30.110.70">
    <property type="entry name" value="Hypothetical protein apc22750. Chain B"/>
    <property type="match status" value="1"/>
</dbReference>
<comment type="similarity">
    <text evidence="1">Belongs to the UPF0145 family.</text>
</comment>
<dbReference type="InterPro" id="IPR002765">
    <property type="entry name" value="UPF0145_YbjQ-like"/>
</dbReference>
<name>A0A9D2BMU6_9FIRM</name>
<proteinExistence type="inferred from homology"/>
<sequence length="100" mass="11206">MDMIEMSTMDYIPGYKITKNLGIVFGSKILNQALESDDNIDIEQLLDAKRQDAMALTVEQAMRRHASAIINVRFTTTNLGHNMIECQVSGMAVKAEKIDE</sequence>
<accession>A0A9D2BMU6</accession>
<gene>
    <name evidence="2" type="ORF">H9980_11320</name>
</gene>
<reference evidence="2" key="2">
    <citation type="submission" date="2021-04" db="EMBL/GenBank/DDBJ databases">
        <authorList>
            <person name="Gilroy R."/>
        </authorList>
    </citation>
    <scope>NUCLEOTIDE SEQUENCE</scope>
    <source>
        <strain evidence="2">ChiGjej1B1-14440</strain>
    </source>
</reference>
<evidence type="ECO:0000313" key="2">
    <source>
        <dbReference type="EMBL" id="HIX82540.1"/>
    </source>
</evidence>
<evidence type="ECO:0000256" key="1">
    <source>
        <dbReference type="ARBA" id="ARBA00010751"/>
    </source>
</evidence>
<dbReference type="PANTHER" id="PTHR34068">
    <property type="entry name" value="UPF0145 PROTEIN YBJQ"/>
    <property type="match status" value="1"/>
</dbReference>
<protein>
    <submittedName>
        <fullName evidence="2">YbjQ family protein</fullName>
    </submittedName>
</protein>
<organism evidence="2 3">
    <name type="scientific">Candidatus Erysipelatoclostridium merdavium</name>
    <dbReference type="NCBI Taxonomy" id="2838566"/>
    <lineage>
        <taxon>Bacteria</taxon>
        <taxon>Bacillati</taxon>
        <taxon>Bacillota</taxon>
        <taxon>Erysipelotrichia</taxon>
        <taxon>Erysipelotrichales</taxon>
        <taxon>Erysipelotrichales incertae sedis</taxon>
    </lineage>
</organism>
<dbReference type="SUPFAM" id="SSF117782">
    <property type="entry name" value="YbjQ-like"/>
    <property type="match status" value="1"/>
</dbReference>
<comment type="caution">
    <text evidence="2">The sequence shown here is derived from an EMBL/GenBank/DDBJ whole genome shotgun (WGS) entry which is preliminary data.</text>
</comment>
<dbReference type="Proteomes" id="UP000886724">
    <property type="component" value="Unassembled WGS sequence"/>
</dbReference>
<evidence type="ECO:0000313" key="3">
    <source>
        <dbReference type="Proteomes" id="UP000886724"/>
    </source>
</evidence>
<dbReference type="InterPro" id="IPR035439">
    <property type="entry name" value="UPF0145_dom_sf"/>
</dbReference>
<reference evidence="2" key="1">
    <citation type="journal article" date="2021" name="PeerJ">
        <title>Extensive microbial diversity within the chicken gut microbiome revealed by metagenomics and culture.</title>
        <authorList>
            <person name="Gilroy R."/>
            <person name="Ravi A."/>
            <person name="Getino M."/>
            <person name="Pursley I."/>
            <person name="Horton D.L."/>
            <person name="Alikhan N.F."/>
            <person name="Baker D."/>
            <person name="Gharbi K."/>
            <person name="Hall N."/>
            <person name="Watson M."/>
            <person name="Adriaenssens E.M."/>
            <person name="Foster-Nyarko E."/>
            <person name="Jarju S."/>
            <person name="Secka A."/>
            <person name="Antonio M."/>
            <person name="Oren A."/>
            <person name="Chaudhuri R.R."/>
            <person name="La Ragione R."/>
            <person name="Hildebrand F."/>
            <person name="Pallen M.J."/>
        </authorList>
    </citation>
    <scope>NUCLEOTIDE SEQUENCE</scope>
    <source>
        <strain evidence="2">ChiGjej1B1-14440</strain>
    </source>
</reference>
<dbReference type="Pfam" id="PF01906">
    <property type="entry name" value="YbjQ_1"/>
    <property type="match status" value="1"/>
</dbReference>
<dbReference type="AlphaFoldDB" id="A0A9D2BMU6"/>